<gene>
    <name evidence="1" type="ORF">WMSIL1_LOCUS8253</name>
</gene>
<evidence type="ECO:0000313" key="1">
    <source>
        <dbReference type="EMBL" id="VUZ49139.1"/>
    </source>
</evidence>
<keyword evidence="2" id="KW-1185">Reference proteome</keyword>
<dbReference type="EMBL" id="CABIJS010000322">
    <property type="protein sequence ID" value="VUZ49139.1"/>
    <property type="molecule type" value="Genomic_DNA"/>
</dbReference>
<dbReference type="AlphaFoldDB" id="A0A564YQ87"/>
<sequence>GIQWFPISKLAQCSNTSVYRPTEGEKSINFSLVSQYIRYVSLTQMPFKTSSCGTSLNNFLL</sequence>
<feature type="non-terminal residue" evidence="1">
    <location>
        <position position="1"/>
    </location>
</feature>
<proteinExistence type="predicted"/>
<accession>A0A564YQ87</accession>
<name>A0A564YQ87_HYMDI</name>
<protein>
    <submittedName>
        <fullName evidence="1">Uncharacterized protein</fullName>
    </submittedName>
</protein>
<organism evidence="1 2">
    <name type="scientific">Hymenolepis diminuta</name>
    <name type="common">Rat tapeworm</name>
    <dbReference type="NCBI Taxonomy" id="6216"/>
    <lineage>
        <taxon>Eukaryota</taxon>
        <taxon>Metazoa</taxon>
        <taxon>Spiralia</taxon>
        <taxon>Lophotrochozoa</taxon>
        <taxon>Platyhelminthes</taxon>
        <taxon>Cestoda</taxon>
        <taxon>Eucestoda</taxon>
        <taxon>Cyclophyllidea</taxon>
        <taxon>Hymenolepididae</taxon>
        <taxon>Hymenolepis</taxon>
    </lineage>
</organism>
<dbReference type="Proteomes" id="UP000321570">
    <property type="component" value="Unassembled WGS sequence"/>
</dbReference>
<reference evidence="1 2" key="1">
    <citation type="submission" date="2019-07" db="EMBL/GenBank/DDBJ databases">
        <authorList>
            <person name="Jastrzebski P J."/>
            <person name="Paukszto L."/>
            <person name="Jastrzebski P J."/>
        </authorList>
    </citation>
    <scope>NUCLEOTIDE SEQUENCE [LARGE SCALE GENOMIC DNA]</scope>
    <source>
        <strain evidence="1 2">WMS-il1</strain>
    </source>
</reference>
<evidence type="ECO:0000313" key="2">
    <source>
        <dbReference type="Proteomes" id="UP000321570"/>
    </source>
</evidence>